<evidence type="ECO:0000313" key="1">
    <source>
        <dbReference type="EMBL" id="KAG9236654.1"/>
    </source>
</evidence>
<dbReference type="EMBL" id="MU251402">
    <property type="protein sequence ID" value="KAG9236654.1"/>
    <property type="molecule type" value="Genomic_DNA"/>
</dbReference>
<organism evidence="1 2">
    <name type="scientific">Amylocarpus encephaloides</name>
    <dbReference type="NCBI Taxonomy" id="45428"/>
    <lineage>
        <taxon>Eukaryota</taxon>
        <taxon>Fungi</taxon>
        <taxon>Dikarya</taxon>
        <taxon>Ascomycota</taxon>
        <taxon>Pezizomycotina</taxon>
        <taxon>Leotiomycetes</taxon>
        <taxon>Helotiales</taxon>
        <taxon>Helotiales incertae sedis</taxon>
        <taxon>Amylocarpus</taxon>
    </lineage>
</organism>
<dbReference type="AlphaFoldDB" id="A0A9P8C7E6"/>
<name>A0A9P8C7E6_9HELO</name>
<gene>
    <name evidence="1" type="ORF">BJ875DRAFT_541094</name>
</gene>
<accession>A0A9P8C7E6</accession>
<sequence>MSFRGFPEPVLLHILRHADPGPRIIEVGLAKAPQPSYPPNQLHHINKVTFVKLRDRQSLEPLFLPPVNEGEQVYVKLAEDTVFVPKPVVTTYDTPALPIPRVSFLITALSTLTPHALATLRHLAIDLNLVCSLVPNTHVSAYLPLLRLPNLHTLTLITTGYTRNVRVARRENESMGVIGRGRYGFSGLDDVLPNRNTDGIGGELDRILTIARDDVRRLGLGNAGWMVPVVKMKAKTTR</sequence>
<comment type="caution">
    <text evidence="1">The sequence shown here is derived from an EMBL/GenBank/DDBJ whole genome shotgun (WGS) entry which is preliminary data.</text>
</comment>
<dbReference type="Proteomes" id="UP000824998">
    <property type="component" value="Unassembled WGS sequence"/>
</dbReference>
<dbReference type="OrthoDB" id="3461184at2759"/>
<protein>
    <submittedName>
        <fullName evidence="1">Uncharacterized protein</fullName>
    </submittedName>
</protein>
<keyword evidence="2" id="KW-1185">Reference proteome</keyword>
<evidence type="ECO:0000313" key="2">
    <source>
        <dbReference type="Proteomes" id="UP000824998"/>
    </source>
</evidence>
<reference evidence="1" key="1">
    <citation type="journal article" date="2021" name="IMA Fungus">
        <title>Genomic characterization of three marine fungi, including Emericellopsis atlantica sp. nov. with signatures of a generalist lifestyle and marine biomass degradation.</title>
        <authorList>
            <person name="Hagestad O.C."/>
            <person name="Hou L."/>
            <person name="Andersen J.H."/>
            <person name="Hansen E.H."/>
            <person name="Altermark B."/>
            <person name="Li C."/>
            <person name="Kuhnert E."/>
            <person name="Cox R.J."/>
            <person name="Crous P.W."/>
            <person name="Spatafora J.W."/>
            <person name="Lail K."/>
            <person name="Amirebrahimi M."/>
            <person name="Lipzen A."/>
            <person name="Pangilinan J."/>
            <person name="Andreopoulos W."/>
            <person name="Hayes R.D."/>
            <person name="Ng V."/>
            <person name="Grigoriev I.V."/>
            <person name="Jackson S.A."/>
            <person name="Sutton T.D.S."/>
            <person name="Dobson A.D.W."/>
            <person name="Rama T."/>
        </authorList>
    </citation>
    <scope>NUCLEOTIDE SEQUENCE</scope>
    <source>
        <strain evidence="1">TRa018bII</strain>
    </source>
</reference>
<proteinExistence type="predicted"/>